<gene>
    <name evidence="1" type="ORF">DEALK_14030</name>
</gene>
<sequence length="69" mass="7520">MNLADLVQTIFRDESARKDFEADPEAYVAKLELTPVDKKAVLSLHARTGLVTADGVSLQSQIGPMGGWF</sequence>
<keyword evidence="2" id="KW-1185">Reference proteome</keyword>
<dbReference type="InterPro" id="IPR036622">
    <property type="entry name" value="LigA_sf"/>
</dbReference>
<name>A0A0W0GJ32_9CHLR</name>
<evidence type="ECO:0000313" key="2">
    <source>
        <dbReference type="Proteomes" id="UP000053947"/>
    </source>
</evidence>
<dbReference type="Gene3D" id="1.10.700.10">
    <property type="entry name" value="Dioxygenase LigAB, LigA subunit"/>
    <property type="match status" value="1"/>
</dbReference>
<protein>
    <submittedName>
        <fullName evidence="1">Aromatic-ring-opening dioxygenase LigAB, LigA subunit</fullName>
    </submittedName>
</protein>
<dbReference type="RefSeq" id="WP_058439523.1">
    <property type="nucleotide sequence ID" value="NZ_KQ758903.1"/>
</dbReference>
<keyword evidence="1" id="KW-0223">Dioxygenase</keyword>
<dbReference type="GO" id="GO:0051213">
    <property type="term" value="F:dioxygenase activity"/>
    <property type="evidence" value="ECO:0007669"/>
    <property type="project" value="UniProtKB-KW"/>
</dbReference>
<accession>A0A0W0GJ32</accession>
<evidence type="ECO:0000313" key="1">
    <source>
        <dbReference type="EMBL" id="KTB48557.1"/>
    </source>
</evidence>
<organism evidence="1 2">
    <name type="scientific">Dehalogenimonas alkenigignens</name>
    <dbReference type="NCBI Taxonomy" id="1217799"/>
    <lineage>
        <taxon>Bacteria</taxon>
        <taxon>Bacillati</taxon>
        <taxon>Chloroflexota</taxon>
        <taxon>Dehalococcoidia</taxon>
        <taxon>Dehalococcoidales</taxon>
        <taxon>Dehalococcoidaceae</taxon>
        <taxon>Dehalogenimonas</taxon>
    </lineage>
</organism>
<dbReference type="EMBL" id="LFDV01000002">
    <property type="protein sequence ID" value="KTB48557.1"/>
    <property type="molecule type" value="Genomic_DNA"/>
</dbReference>
<dbReference type="Proteomes" id="UP000053947">
    <property type="component" value="Unassembled WGS sequence"/>
</dbReference>
<proteinExistence type="predicted"/>
<keyword evidence="1" id="KW-0560">Oxidoreductase</keyword>
<dbReference type="OrthoDB" id="164906at2"/>
<dbReference type="AlphaFoldDB" id="A0A0W0GJ32"/>
<dbReference type="SUPFAM" id="SSF48076">
    <property type="entry name" value="LigA subunit of an aromatic-ring-opening dioxygenase LigAB"/>
    <property type="match status" value="1"/>
</dbReference>
<reference evidence="1 2" key="1">
    <citation type="submission" date="2015-06" db="EMBL/GenBank/DDBJ databases">
        <title>Genome sequence of the organohalide-respiring Dehalogenimonas alkenigignens type strain (IP3-3T).</title>
        <authorList>
            <person name="Key T.A."/>
            <person name="Richmond D.P."/>
            <person name="Bowman K.S."/>
            <person name="Cho Y.-J."/>
            <person name="Chun J."/>
            <person name="da Costa M.S."/>
            <person name="Rainey F.A."/>
            <person name="Moe W.M."/>
        </authorList>
    </citation>
    <scope>NUCLEOTIDE SEQUENCE [LARGE SCALE GENOMIC DNA]</scope>
    <source>
        <strain evidence="1 2">IP3-3</strain>
    </source>
</reference>
<comment type="caution">
    <text evidence="1">The sequence shown here is derived from an EMBL/GenBank/DDBJ whole genome shotgun (WGS) entry which is preliminary data.</text>
</comment>
<dbReference type="STRING" id="1217799.DEALK_14030"/>